<sequence>MNECYDTFYDMINLTVTKPPLGGGEQMDLGDWLTENLGVTKFSSAEEGVMMLYRCGQQADAVSYKMRILFSKLDSIVSDLSKEEMYEVFFPVLSRYIVNEAYNKSQERKEFSESIIRNSDTTAQIKHSNP</sequence>
<dbReference type="RefSeq" id="WP_290365064.1">
    <property type="nucleotide sequence ID" value="NZ_JAUFQU010000035.1"/>
</dbReference>
<accession>A0ABT8CXZ6</accession>
<protein>
    <submittedName>
        <fullName evidence="1">Uncharacterized protein</fullName>
    </submittedName>
</protein>
<evidence type="ECO:0000313" key="2">
    <source>
        <dbReference type="Proteomes" id="UP001242368"/>
    </source>
</evidence>
<reference evidence="2" key="1">
    <citation type="journal article" date="2019" name="Int. J. Syst. Evol. Microbiol.">
        <title>The Global Catalogue of Microorganisms (GCM) 10K type strain sequencing project: providing services to taxonomists for standard genome sequencing and annotation.</title>
        <authorList>
            <consortium name="The Broad Institute Genomics Platform"/>
            <consortium name="The Broad Institute Genome Sequencing Center for Infectious Disease"/>
            <person name="Wu L."/>
            <person name="Ma J."/>
        </authorList>
    </citation>
    <scope>NUCLEOTIDE SEQUENCE [LARGE SCALE GENOMIC DNA]</scope>
    <source>
        <strain evidence="2">CECT 7184</strain>
    </source>
</reference>
<gene>
    <name evidence="1" type="ORF">QW060_20680</name>
</gene>
<dbReference type="EMBL" id="JAUFQU010000035">
    <property type="protein sequence ID" value="MDN3709428.1"/>
    <property type="molecule type" value="Genomic_DNA"/>
</dbReference>
<organism evidence="1 2">
    <name type="scientific">Paenimyroides ceti</name>
    <dbReference type="NCBI Taxonomy" id="395087"/>
    <lineage>
        <taxon>Bacteria</taxon>
        <taxon>Pseudomonadati</taxon>
        <taxon>Bacteroidota</taxon>
        <taxon>Flavobacteriia</taxon>
        <taxon>Flavobacteriales</taxon>
        <taxon>Flavobacteriaceae</taxon>
        <taxon>Paenimyroides</taxon>
    </lineage>
</organism>
<dbReference type="Proteomes" id="UP001242368">
    <property type="component" value="Unassembled WGS sequence"/>
</dbReference>
<keyword evidence="2" id="KW-1185">Reference proteome</keyword>
<name>A0ABT8CXZ6_9FLAO</name>
<evidence type="ECO:0000313" key="1">
    <source>
        <dbReference type="EMBL" id="MDN3709428.1"/>
    </source>
</evidence>
<comment type="caution">
    <text evidence="1">The sequence shown here is derived from an EMBL/GenBank/DDBJ whole genome shotgun (WGS) entry which is preliminary data.</text>
</comment>
<proteinExistence type="predicted"/>